<evidence type="ECO:0000259" key="2">
    <source>
        <dbReference type="Pfam" id="PF01425"/>
    </source>
</evidence>
<dbReference type="GO" id="GO:0004040">
    <property type="term" value="F:amidase activity"/>
    <property type="evidence" value="ECO:0007669"/>
    <property type="project" value="TreeGrafter"/>
</dbReference>
<dbReference type="OrthoDB" id="6428749at2759"/>
<dbReference type="InterPro" id="IPR036928">
    <property type="entry name" value="AS_sf"/>
</dbReference>
<feature type="domain" description="Amidase" evidence="2">
    <location>
        <begin position="281"/>
        <end position="442"/>
    </location>
</feature>
<feature type="region of interest" description="Disordered" evidence="1">
    <location>
        <begin position="161"/>
        <end position="183"/>
    </location>
</feature>
<dbReference type="PANTHER" id="PTHR45847">
    <property type="entry name" value="FATTY ACID AMIDE HYDROLASE"/>
    <property type="match status" value="1"/>
</dbReference>
<keyword evidence="4" id="KW-1185">Reference proteome</keyword>
<dbReference type="Gene3D" id="3.90.1300.10">
    <property type="entry name" value="Amidase signature (AS) domain"/>
    <property type="match status" value="2"/>
</dbReference>
<organism evidence="3 4">
    <name type="scientific">Steinernema carpocapsae</name>
    <name type="common">Entomopathogenic nematode</name>
    <dbReference type="NCBI Taxonomy" id="34508"/>
    <lineage>
        <taxon>Eukaryota</taxon>
        <taxon>Metazoa</taxon>
        <taxon>Ecdysozoa</taxon>
        <taxon>Nematoda</taxon>
        <taxon>Chromadorea</taxon>
        <taxon>Rhabditida</taxon>
        <taxon>Tylenchina</taxon>
        <taxon>Panagrolaimomorpha</taxon>
        <taxon>Strongyloidoidea</taxon>
        <taxon>Steinernematidae</taxon>
        <taxon>Steinernema</taxon>
    </lineage>
</organism>
<name>A0A4U8UYS6_STECR</name>
<proteinExistence type="predicted"/>
<reference evidence="3 4" key="2">
    <citation type="journal article" date="2019" name="G3 (Bethesda)">
        <title>Hybrid Assembly of the Genome of the Entomopathogenic Nematode Steinernema carpocapsae Identifies the X-Chromosome.</title>
        <authorList>
            <person name="Serra L."/>
            <person name="Macchietto M."/>
            <person name="Macias-Munoz A."/>
            <person name="McGill C.J."/>
            <person name="Rodriguez I.M."/>
            <person name="Rodriguez B."/>
            <person name="Murad R."/>
            <person name="Mortazavi A."/>
        </authorList>
    </citation>
    <scope>NUCLEOTIDE SEQUENCE [LARGE SCALE GENOMIC DNA]</scope>
    <source>
        <strain evidence="3 4">ALL</strain>
    </source>
</reference>
<dbReference type="EMBL" id="AZBU02000001">
    <property type="protein sequence ID" value="TMS38661.1"/>
    <property type="molecule type" value="Genomic_DNA"/>
</dbReference>
<reference evidence="3 4" key="1">
    <citation type="journal article" date="2015" name="Genome Biol.">
        <title>Comparative genomics of Steinernema reveals deeply conserved gene regulatory networks.</title>
        <authorList>
            <person name="Dillman A.R."/>
            <person name="Macchietto M."/>
            <person name="Porter C.F."/>
            <person name="Rogers A."/>
            <person name="Williams B."/>
            <person name="Antoshechkin I."/>
            <person name="Lee M.M."/>
            <person name="Goodwin Z."/>
            <person name="Lu X."/>
            <person name="Lewis E.E."/>
            <person name="Goodrich-Blair H."/>
            <person name="Stock S.P."/>
            <person name="Adams B.J."/>
            <person name="Sternberg P.W."/>
            <person name="Mortazavi A."/>
        </authorList>
    </citation>
    <scope>NUCLEOTIDE SEQUENCE [LARGE SCALE GENOMIC DNA]</scope>
    <source>
        <strain evidence="3 4">ALL</strain>
    </source>
</reference>
<dbReference type="STRING" id="34508.A0A4U8UYS6"/>
<evidence type="ECO:0000256" key="1">
    <source>
        <dbReference type="SAM" id="MobiDB-lite"/>
    </source>
</evidence>
<dbReference type="GO" id="GO:0009062">
    <property type="term" value="P:fatty acid catabolic process"/>
    <property type="evidence" value="ECO:0007669"/>
    <property type="project" value="TreeGrafter"/>
</dbReference>
<sequence>MRSSEIIRCGLMHGFLGQDGMKRKFLLPLCTYAHRGPGEPKNRLICTILVQDNREQGGNVGPNFKCSIIGRSTPMGAKAYQDAENPDCVKQSLFGIPVSIKECIAVKGYSATLGYAQCLDERSTEDSDIVARLKELGLITILLFLLNQIFRSDSLRPHKRACSYSPAKTRSTGPLRTLSTPNGLPEDRVEAATREVDSDDSILLITVESRVSSRAACVRVTRDSSPPHQDVKWSALLQFRWVPTSTPWSNTVAASGRASGCTKETLTSRQFYLWNDEEFRYYLDDGWFKPIPALQRAVSETKEILERAGHTLVPFELSKSGQGYATLCGRSVCRRRKLPAESHQSQFADSKLRTLHSPVPNSRLHQVPSGKAAHSNLPQSQPPPSRPPAGHLTTHRSVCGNRRVSREVCKQNLDALICPAQVTPVVKHHYLASNTSTVSVNVTRVNEVTALSFREETCLRILAEVEKAVKKEQNVI</sequence>
<accession>A0A4U8UYS6</accession>
<dbReference type="InterPro" id="IPR023631">
    <property type="entry name" value="Amidase_dom"/>
</dbReference>
<feature type="compositionally biased region" description="Polar residues" evidence="1">
    <location>
        <begin position="166"/>
        <end position="182"/>
    </location>
</feature>
<dbReference type="InterPro" id="IPR052096">
    <property type="entry name" value="Endocannabinoid_amidase"/>
</dbReference>
<dbReference type="Pfam" id="PF01425">
    <property type="entry name" value="Amidase"/>
    <property type="match status" value="2"/>
</dbReference>
<protein>
    <recommendedName>
        <fullName evidence="2">Amidase domain-containing protein</fullName>
    </recommendedName>
</protein>
<dbReference type="PANTHER" id="PTHR45847:SF10">
    <property type="entry name" value="FATTY ACID AMIDE HYDROLASE 1"/>
    <property type="match status" value="1"/>
</dbReference>
<evidence type="ECO:0000313" key="3">
    <source>
        <dbReference type="EMBL" id="TMS38661.1"/>
    </source>
</evidence>
<feature type="domain" description="Amidase" evidence="2">
    <location>
        <begin position="78"/>
        <end position="140"/>
    </location>
</feature>
<comment type="caution">
    <text evidence="3">The sequence shown here is derived from an EMBL/GenBank/DDBJ whole genome shotgun (WGS) entry which is preliminary data.</text>
</comment>
<dbReference type="Proteomes" id="UP000298663">
    <property type="component" value="Chromosome X"/>
</dbReference>
<evidence type="ECO:0000313" key="4">
    <source>
        <dbReference type="Proteomes" id="UP000298663"/>
    </source>
</evidence>
<dbReference type="GO" id="GO:0017064">
    <property type="term" value="F:fatty acid amide hydrolase activity"/>
    <property type="evidence" value="ECO:0007669"/>
    <property type="project" value="TreeGrafter"/>
</dbReference>
<dbReference type="AlphaFoldDB" id="A0A4U8UYS6"/>
<feature type="region of interest" description="Disordered" evidence="1">
    <location>
        <begin position="358"/>
        <end position="397"/>
    </location>
</feature>
<dbReference type="SUPFAM" id="SSF75304">
    <property type="entry name" value="Amidase signature (AS) enzymes"/>
    <property type="match status" value="2"/>
</dbReference>
<gene>
    <name evidence="3" type="ORF">L596_005335</name>
</gene>
<dbReference type="EMBL" id="CM016762">
    <property type="protein sequence ID" value="TMS38661.1"/>
    <property type="molecule type" value="Genomic_DNA"/>
</dbReference>